<dbReference type="AlphaFoldDB" id="A0A9X1SXI3"/>
<dbReference type="PROSITE" id="PS00211">
    <property type="entry name" value="ABC_TRANSPORTER_1"/>
    <property type="match status" value="1"/>
</dbReference>
<dbReference type="PROSITE" id="PS50893">
    <property type="entry name" value="ABC_TRANSPORTER_2"/>
    <property type="match status" value="1"/>
</dbReference>
<name>A0A9X1SXI3_9ACTN</name>
<evidence type="ECO:0000313" key="5">
    <source>
        <dbReference type="Proteomes" id="UP001138997"/>
    </source>
</evidence>
<dbReference type="SUPFAM" id="SSF52540">
    <property type="entry name" value="P-loop containing nucleoside triphosphate hydrolases"/>
    <property type="match status" value="1"/>
</dbReference>
<reference evidence="4" key="1">
    <citation type="submission" date="2021-11" db="EMBL/GenBank/DDBJ databases">
        <title>Streptomyces corallinus and Kineosporia corallina sp. nov., two new coral-derived marine actinobacteria.</title>
        <authorList>
            <person name="Buangrab K."/>
            <person name="Sutthacheep M."/>
            <person name="Yeemin T."/>
            <person name="Harunari E."/>
            <person name="Igarashi Y."/>
            <person name="Sripreechasak P."/>
            <person name="Kanchanasin P."/>
            <person name="Tanasupawat S."/>
            <person name="Phongsopitanun W."/>
        </authorList>
    </citation>
    <scope>NUCLEOTIDE SEQUENCE</scope>
    <source>
        <strain evidence="4">JCM 31032</strain>
    </source>
</reference>
<keyword evidence="1" id="KW-0547">Nucleotide-binding</keyword>
<dbReference type="GO" id="GO:0005524">
    <property type="term" value="F:ATP binding"/>
    <property type="evidence" value="ECO:0007669"/>
    <property type="project" value="UniProtKB-KW"/>
</dbReference>
<evidence type="ECO:0000259" key="3">
    <source>
        <dbReference type="PROSITE" id="PS50893"/>
    </source>
</evidence>
<dbReference type="InterPro" id="IPR015854">
    <property type="entry name" value="ABC_transpr_LolD-like"/>
</dbReference>
<dbReference type="GO" id="GO:0016887">
    <property type="term" value="F:ATP hydrolysis activity"/>
    <property type="evidence" value="ECO:0007669"/>
    <property type="project" value="InterPro"/>
</dbReference>
<dbReference type="Pfam" id="PF00005">
    <property type="entry name" value="ABC_tran"/>
    <property type="match status" value="1"/>
</dbReference>
<dbReference type="Proteomes" id="UP001138997">
    <property type="component" value="Unassembled WGS sequence"/>
</dbReference>
<keyword evidence="5" id="KW-1185">Reference proteome</keyword>
<dbReference type="InterPro" id="IPR003439">
    <property type="entry name" value="ABC_transporter-like_ATP-bd"/>
</dbReference>
<dbReference type="PANTHER" id="PTHR24220">
    <property type="entry name" value="IMPORT ATP-BINDING PROTEIN"/>
    <property type="match status" value="1"/>
</dbReference>
<dbReference type="SMART" id="SM00382">
    <property type="entry name" value="AAA"/>
    <property type="match status" value="1"/>
</dbReference>
<accession>A0A9X1SXI3</accession>
<feature type="domain" description="ABC transporter" evidence="3">
    <location>
        <begin position="8"/>
        <end position="245"/>
    </location>
</feature>
<proteinExistence type="predicted"/>
<dbReference type="Gene3D" id="3.40.50.300">
    <property type="entry name" value="P-loop containing nucleotide triphosphate hydrolases"/>
    <property type="match status" value="1"/>
</dbReference>
<dbReference type="RefSeq" id="WP_231449095.1">
    <property type="nucleotide sequence ID" value="NZ_JAJOMB010000028.1"/>
</dbReference>
<dbReference type="InterPro" id="IPR027417">
    <property type="entry name" value="P-loop_NTPase"/>
</dbReference>
<protein>
    <submittedName>
        <fullName evidence="4">ATP-binding cassette domain-containing protein</fullName>
    </submittedName>
</protein>
<dbReference type="GO" id="GO:0005886">
    <property type="term" value="C:plasma membrane"/>
    <property type="evidence" value="ECO:0007669"/>
    <property type="project" value="TreeGrafter"/>
</dbReference>
<keyword evidence="2 4" id="KW-0067">ATP-binding</keyword>
<evidence type="ECO:0000256" key="2">
    <source>
        <dbReference type="ARBA" id="ARBA00022840"/>
    </source>
</evidence>
<organism evidence="4 5">
    <name type="scientific">Kineosporia babensis</name>
    <dbReference type="NCBI Taxonomy" id="499548"/>
    <lineage>
        <taxon>Bacteria</taxon>
        <taxon>Bacillati</taxon>
        <taxon>Actinomycetota</taxon>
        <taxon>Actinomycetes</taxon>
        <taxon>Kineosporiales</taxon>
        <taxon>Kineosporiaceae</taxon>
        <taxon>Kineosporia</taxon>
    </lineage>
</organism>
<evidence type="ECO:0000313" key="4">
    <source>
        <dbReference type="EMBL" id="MCD5316242.1"/>
    </source>
</evidence>
<dbReference type="EMBL" id="JAJOMB010000028">
    <property type="protein sequence ID" value="MCD5316242.1"/>
    <property type="molecule type" value="Genomic_DNA"/>
</dbReference>
<dbReference type="InterPro" id="IPR003593">
    <property type="entry name" value="AAA+_ATPase"/>
</dbReference>
<evidence type="ECO:0000256" key="1">
    <source>
        <dbReference type="ARBA" id="ARBA00022741"/>
    </source>
</evidence>
<sequence length="282" mass="29936">MTNETSTAGLRNVVRIYRAVSGEVHALRGVDVDFPPGGITAIAGPSGGGKSTLLSILALRDRASAGTVTLFGTDVTEARDSTLKRLRRSSIAWVPQRPTHGLFPHLTAIENLYQTAQIRGRTGGLEPVAALDLLGLTHRADAPPSRLSGGEQQRLAVAAALTHAPDLVVADEPTAELDDGNAERVLQALTKVAAQGTTCVLSSHDPRALRRLPRVLHLRHGVLSAERSGSEPAEPRQADAVIDSAGRIQLSPEALKLFPARRARMQIVDGQVVLKAPEENPC</sequence>
<gene>
    <name evidence="4" type="ORF">LR394_35630</name>
</gene>
<dbReference type="InterPro" id="IPR017871">
    <property type="entry name" value="ABC_transporter-like_CS"/>
</dbReference>
<dbReference type="GO" id="GO:0022857">
    <property type="term" value="F:transmembrane transporter activity"/>
    <property type="evidence" value="ECO:0007669"/>
    <property type="project" value="TreeGrafter"/>
</dbReference>
<comment type="caution">
    <text evidence="4">The sequence shown here is derived from an EMBL/GenBank/DDBJ whole genome shotgun (WGS) entry which is preliminary data.</text>
</comment>